<dbReference type="EMBL" id="CACRXK020002013">
    <property type="protein sequence ID" value="CAB3992270.1"/>
    <property type="molecule type" value="Genomic_DNA"/>
</dbReference>
<comment type="caution">
    <text evidence="1">The sequence shown here is derived from an EMBL/GenBank/DDBJ whole genome shotgun (WGS) entry which is preliminary data.</text>
</comment>
<protein>
    <submittedName>
        <fullName evidence="1">Uncharacterized protein</fullName>
    </submittedName>
</protein>
<dbReference type="InterPro" id="IPR000477">
    <property type="entry name" value="RT_dom"/>
</dbReference>
<dbReference type="AlphaFoldDB" id="A0A7D9DSF6"/>
<dbReference type="PROSITE" id="PS50878">
    <property type="entry name" value="RT_POL"/>
    <property type="match status" value="1"/>
</dbReference>
<sequence length="212" mass="23797">MSSLLSNSDSWLVNMDAGLVDGVVFLDLRKAFDTVDNEILIKKLKIYRVQNTALKWFISYLFDRKQFCKVGSAASSTKNIRCGGPQGSNLGPLSFLLHVNDLPNCLRHTSAKMYADDTNLTACSDDINNLQANLNSDLNNIIHQWIVANKLTLNVGKTEYMIIGTRQKLKKFSSKININIGGKNLTQVVSKKVLGIIIDGQLRWDEKNRQHK</sequence>
<evidence type="ECO:0000313" key="2">
    <source>
        <dbReference type="Proteomes" id="UP001152795"/>
    </source>
</evidence>
<keyword evidence="2" id="KW-1185">Reference proteome</keyword>
<dbReference type="PANTHER" id="PTHR33332">
    <property type="entry name" value="REVERSE TRANSCRIPTASE DOMAIN-CONTAINING PROTEIN"/>
    <property type="match status" value="1"/>
</dbReference>
<reference evidence="1" key="1">
    <citation type="submission" date="2020-04" db="EMBL/GenBank/DDBJ databases">
        <authorList>
            <person name="Alioto T."/>
            <person name="Alioto T."/>
            <person name="Gomez Garrido J."/>
        </authorList>
    </citation>
    <scope>NUCLEOTIDE SEQUENCE</scope>
    <source>
        <strain evidence="1">A484AB</strain>
    </source>
</reference>
<name>A0A7D9DSF6_PARCT</name>
<accession>A0A7D9DSF6</accession>
<dbReference type="Pfam" id="PF00078">
    <property type="entry name" value="RVT_1"/>
    <property type="match status" value="1"/>
</dbReference>
<dbReference type="Proteomes" id="UP001152795">
    <property type="component" value="Unassembled WGS sequence"/>
</dbReference>
<proteinExistence type="predicted"/>
<evidence type="ECO:0000313" key="1">
    <source>
        <dbReference type="EMBL" id="CAB3992270.1"/>
    </source>
</evidence>
<gene>
    <name evidence="1" type="ORF">PACLA_8A041674</name>
</gene>
<organism evidence="1 2">
    <name type="scientific">Paramuricea clavata</name>
    <name type="common">Red gorgonian</name>
    <name type="synonym">Violescent sea-whip</name>
    <dbReference type="NCBI Taxonomy" id="317549"/>
    <lineage>
        <taxon>Eukaryota</taxon>
        <taxon>Metazoa</taxon>
        <taxon>Cnidaria</taxon>
        <taxon>Anthozoa</taxon>
        <taxon>Octocorallia</taxon>
        <taxon>Malacalcyonacea</taxon>
        <taxon>Plexauridae</taxon>
        <taxon>Paramuricea</taxon>
    </lineage>
</organism>